<dbReference type="InterPro" id="IPR003829">
    <property type="entry name" value="Pirin_N_dom"/>
</dbReference>
<dbReference type="PIRSF" id="PIRSF006232">
    <property type="entry name" value="Pirin"/>
    <property type="match status" value="1"/>
</dbReference>
<accession>V7IDY1</accession>
<keyword evidence="2" id="KW-0408">Iron</keyword>
<organism evidence="5 6">
    <name type="scientific">Eikenella corrodens CC92I</name>
    <dbReference type="NCBI Taxonomy" id="1073362"/>
    <lineage>
        <taxon>Bacteria</taxon>
        <taxon>Pseudomonadati</taxon>
        <taxon>Pseudomonadota</taxon>
        <taxon>Betaproteobacteria</taxon>
        <taxon>Neisseriales</taxon>
        <taxon>Neisseriaceae</taxon>
        <taxon>Eikenella</taxon>
    </lineage>
</organism>
<sequence length="247" mass="27215">MTITKITAKIHDVGGIPIARLLPNRAHRTIGAWCFLDHAGPTHFAEQEDGMQVGAHPHTNLQTFTWMLEGEVLHQDSLGNRQTIRPKQVNLMTAGTGNNHGISHTEQTPEGIKTLHAVQLWIALPMGKTIAPDFRHYPEMPEWSDNGADFVLVNGSFAGRTAPTEQHSPLLGLDIRTRQAQTLEIPAQAGWEYGVLVFKGEVEIDGQTLVQDELENLLAPPPKPYTSAPKQAATSCCWAANPCRTRR</sequence>
<dbReference type="EMBL" id="AZGQ01000005">
    <property type="protein sequence ID" value="ETA83496.1"/>
    <property type="molecule type" value="Genomic_DNA"/>
</dbReference>
<dbReference type="InterPro" id="IPR011051">
    <property type="entry name" value="RmlC_Cupin_sf"/>
</dbReference>
<dbReference type="PATRIC" id="fig|1073362.3.peg.1493"/>
<proteinExistence type="inferred from homology"/>
<dbReference type="PANTHER" id="PTHR13903">
    <property type="entry name" value="PIRIN-RELATED"/>
    <property type="match status" value="1"/>
</dbReference>
<evidence type="ECO:0000259" key="4">
    <source>
        <dbReference type="Pfam" id="PF02678"/>
    </source>
</evidence>
<evidence type="ECO:0000256" key="2">
    <source>
        <dbReference type="PIRSR" id="PIRSR006232-1"/>
    </source>
</evidence>
<dbReference type="PANTHER" id="PTHR13903:SF8">
    <property type="entry name" value="PIRIN"/>
    <property type="match status" value="1"/>
</dbReference>
<dbReference type="CDD" id="cd02909">
    <property type="entry name" value="cupin_pirin_N"/>
    <property type="match status" value="1"/>
</dbReference>
<dbReference type="HOGENOM" id="CLU_1123174_0_0_4"/>
<comment type="caution">
    <text evidence="5">The sequence shown here is derived from an EMBL/GenBank/DDBJ whole genome shotgun (WGS) entry which is preliminary data.</text>
</comment>
<comment type="similarity">
    <text evidence="1 3">Belongs to the pirin family.</text>
</comment>
<dbReference type="AlphaFoldDB" id="V7IDY1"/>
<dbReference type="RefSeq" id="WP_023887340.1">
    <property type="nucleotide sequence ID" value="NZ_KI635562.1"/>
</dbReference>
<reference evidence="5 6" key="1">
    <citation type="submission" date="2013-11" db="EMBL/GenBank/DDBJ databases">
        <title>The Genome Sequence of Eikenella corrodens CC92I.</title>
        <authorList>
            <consortium name="The Broad Institute Genomics Platform"/>
            <person name="Earl A."/>
            <person name="Allen-Vercoe E."/>
            <person name="Daigneault M."/>
            <person name="Young S.K."/>
            <person name="Zeng Q."/>
            <person name="Gargeya S."/>
            <person name="Fitzgerald M."/>
            <person name="Abouelleil A."/>
            <person name="Alvarado L."/>
            <person name="Chapman S.B."/>
            <person name="Gainer-Dewar J."/>
            <person name="Goldberg J."/>
            <person name="Griggs A."/>
            <person name="Gujja S."/>
            <person name="Hansen M."/>
            <person name="Howarth C."/>
            <person name="Imamovic A."/>
            <person name="Ireland A."/>
            <person name="Larimer J."/>
            <person name="McCowan C."/>
            <person name="Murphy C."/>
            <person name="Pearson M."/>
            <person name="Poon T.W."/>
            <person name="Priest M."/>
            <person name="Roberts A."/>
            <person name="Saif S."/>
            <person name="Shea T."/>
            <person name="Sykes S."/>
            <person name="Wortman J."/>
            <person name="Nusbaum C."/>
            <person name="Birren B."/>
        </authorList>
    </citation>
    <scope>NUCLEOTIDE SEQUENCE [LARGE SCALE GENOMIC DNA]</scope>
    <source>
        <strain evidence="5 6">CC92I</strain>
    </source>
</reference>
<dbReference type="Pfam" id="PF02678">
    <property type="entry name" value="Pirin"/>
    <property type="match status" value="1"/>
</dbReference>
<feature type="domain" description="Pirin N-terminal" evidence="4">
    <location>
        <begin position="23"/>
        <end position="122"/>
    </location>
</feature>
<dbReference type="GO" id="GO:0046872">
    <property type="term" value="F:metal ion binding"/>
    <property type="evidence" value="ECO:0007669"/>
    <property type="project" value="UniProtKB-KW"/>
</dbReference>
<dbReference type="InterPro" id="IPR014710">
    <property type="entry name" value="RmlC-like_jellyroll"/>
</dbReference>
<comment type="cofactor">
    <cofactor evidence="2">
        <name>Fe cation</name>
        <dbReference type="ChEBI" id="CHEBI:24875"/>
    </cofactor>
    <text evidence="2">Binds 1 Fe cation per subunit.</text>
</comment>
<name>V7IDY1_EIKCO</name>
<dbReference type="Proteomes" id="UP000018554">
    <property type="component" value="Unassembled WGS sequence"/>
</dbReference>
<evidence type="ECO:0000256" key="3">
    <source>
        <dbReference type="RuleBase" id="RU003457"/>
    </source>
</evidence>
<feature type="binding site" evidence="2">
    <location>
        <position position="56"/>
    </location>
    <ligand>
        <name>Fe cation</name>
        <dbReference type="ChEBI" id="CHEBI:24875"/>
    </ligand>
</feature>
<feature type="binding site" evidence="2">
    <location>
        <position position="58"/>
    </location>
    <ligand>
        <name>Fe cation</name>
        <dbReference type="ChEBI" id="CHEBI:24875"/>
    </ligand>
</feature>
<keyword evidence="6" id="KW-1185">Reference proteome</keyword>
<dbReference type="InterPro" id="IPR012093">
    <property type="entry name" value="Pirin"/>
</dbReference>
<protein>
    <recommendedName>
        <fullName evidence="4">Pirin N-terminal domain-containing protein</fullName>
    </recommendedName>
</protein>
<feature type="binding site" evidence="2">
    <location>
        <position position="106"/>
    </location>
    <ligand>
        <name>Fe cation</name>
        <dbReference type="ChEBI" id="CHEBI:24875"/>
    </ligand>
</feature>
<evidence type="ECO:0000313" key="5">
    <source>
        <dbReference type="EMBL" id="ETA83496.1"/>
    </source>
</evidence>
<dbReference type="Gene3D" id="2.60.120.10">
    <property type="entry name" value="Jelly Rolls"/>
    <property type="match status" value="1"/>
</dbReference>
<gene>
    <name evidence="5" type="ORF">HMPREF1177_01307</name>
</gene>
<keyword evidence="2" id="KW-0479">Metal-binding</keyword>
<feature type="binding site" evidence="2">
    <location>
        <position position="104"/>
    </location>
    <ligand>
        <name>Fe cation</name>
        <dbReference type="ChEBI" id="CHEBI:24875"/>
    </ligand>
</feature>
<evidence type="ECO:0000256" key="1">
    <source>
        <dbReference type="ARBA" id="ARBA00008416"/>
    </source>
</evidence>
<dbReference type="SUPFAM" id="SSF51182">
    <property type="entry name" value="RmlC-like cupins"/>
    <property type="match status" value="1"/>
</dbReference>
<evidence type="ECO:0000313" key="6">
    <source>
        <dbReference type="Proteomes" id="UP000018554"/>
    </source>
</evidence>